<evidence type="ECO:0000313" key="2">
    <source>
        <dbReference type="Proteomes" id="UP001221142"/>
    </source>
</evidence>
<dbReference type="EMBL" id="JARKIF010000026">
    <property type="protein sequence ID" value="KAJ7614355.1"/>
    <property type="molecule type" value="Genomic_DNA"/>
</dbReference>
<dbReference type="AlphaFoldDB" id="A0AAD7BA13"/>
<gene>
    <name evidence="1" type="ORF">FB45DRAFT_1035843</name>
</gene>
<sequence>MDALSELLHHETLAHLEVSERADRVGTIGSVLLELLWAQNQLNEPYNLNGDLLADFLNGTVVAIKSNTVQAVALEMFWYAKSEDGVEETEKPQAFIATHVVRDAAGYRRRGPSLVQDPRPTLAVTVNPEVRSNIYRYVRSRGRQEMAEVFESAEGRAMKHPRQKS</sequence>
<comment type="caution">
    <text evidence="1">The sequence shown here is derived from an EMBL/GenBank/DDBJ whole genome shotgun (WGS) entry which is preliminary data.</text>
</comment>
<evidence type="ECO:0000313" key="1">
    <source>
        <dbReference type="EMBL" id="KAJ7614355.1"/>
    </source>
</evidence>
<reference evidence="1" key="1">
    <citation type="submission" date="2023-03" db="EMBL/GenBank/DDBJ databases">
        <title>Massive genome expansion in bonnet fungi (Mycena s.s.) driven by repeated elements and novel gene families across ecological guilds.</title>
        <authorList>
            <consortium name="Lawrence Berkeley National Laboratory"/>
            <person name="Harder C.B."/>
            <person name="Miyauchi S."/>
            <person name="Viragh M."/>
            <person name="Kuo A."/>
            <person name="Thoen E."/>
            <person name="Andreopoulos B."/>
            <person name="Lu D."/>
            <person name="Skrede I."/>
            <person name="Drula E."/>
            <person name="Henrissat B."/>
            <person name="Morin E."/>
            <person name="Kohler A."/>
            <person name="Barry K."/>
            <person name="LaButti K."/>
            <person name="Morin E."/>
            <person name="Salamov A."/>
            <person name="Lipzen A."/>
            <person name="Mereny Z."/>
            <person name="Hegedus B."/>
            <person name="Baldrian P."/>
            <person name="Stursova M."/>
            <person name="Weitz H."/>
            <person name="Taylor A."/>
            <person name="Grigoriev I.V."/>
            <person name="Nagy L.G."/>
            <person name="Martin F."/>
            <person name="Kauserud H."/>
        </authorList>
    </citation>
    <scope>NUCLEOTIDE SEQUENCE</scope>
    <source>
        <strain evidence="1">9284</strain>
    </source>
</reference>
<dbReference type="Proteomes" id="UP001221142">
    <property type="component" value="Unassembled WGS sequence"/>
</dbReference>
<accession>A0AAD7BA13</accession>
<keyword evidence="2" id="KW-1185">Reference proteome</keyword>
<proteinExistence type="predicted"/>
<protein>
    <submittedName>
        <fullName evidence="1">Uncharacterized protein</fullName>
    </submittedName>
</protein>
<organism evidence="1 2">
    <name type="scientific">Roridomyces roridus</name>
    <dbReference type="NCBI Taxonomy" id="1738132"/>
    <lineage>
        <taxon>Eukaryota</taxon>
        <taxon>Fungi</taxon>
        <taxon>Dikarya</taxon>
        <taxon>Basidiomycota</taxon>
        <taxon>Agaricomycotina</taxon>
        <taxon>Agaricomycetes</taxon>
        <taxon>Agaricomycetidae</taxon>
        <taxon>Agaricales</taxon>
        <taxon>Marasmiineae</taxon>
        <taxon>Mycenaceae</taxon>
        <taxon>Roridomyces</taxon>
    </lineage>
</organism>
<name>A0AAD7BA13_9AGAR</name>